<dbReference type="PROSITE" id="PS00061">
    <property type="entry name" value="ADH_SHORT"/>
    <property type="match status" value="1"/>
</dbReference>
<sequence length="257" mass="27345">MDQFITKFSLEGKKAVVTGGAKGLCQGIAQALHDAGAEVVLLDVLDLVTETAEEMGSQGAPVHAVKGDLSDEESLAAVYGECLEKLDGHIDILLNGAGIQYRCPAVDFPHDRWQKILDINLSAVFYLSQLAGRTMLEQHYGRIINIASMTSFFGSVLVPAYAASKAGVAQITKALSNEWAGNGITVNAIAPGYMATELTRNMKEVNPEQYKEITGRIPAGRWGEPEDLQGLVVFLASDAAAYVSGAVIPVDGGFMAK</sequence>
<accession>A0A9D2G783</accession>
<protein>
    <submittedName>
        <fullName evidence="3">SDR family oxidoreductase</fullName>
    </submittedName>
</protein>
<dbReference type="Proteomes" id="UP000824116">
    <property type="component" value="Unassembled WGS sequence"/>
</dbReference>
<evidence type="ECO:0000256" key="2">
    <source>
        <dbReference type="ARBA" id="ARBA00023002"/>
    </source>
</evidence>
<dbReference type="FunFam" id="3.40.50.720:FF:000084">
    <property type="entry name" value="Short-chain dehydrogenase reductase"/>
    <property type="match status" value="1"/>
</dbReference>
<gene>
    <name evidence="3" type="ORF">H9723_01430</name>
</gene>
<comment type="similarity">
    <text evidence="1">Belongs to the short-chain dehydrogenases/reductases (SDR) family.</text>
</comment>
<dbReference type="PRINTS" id="PR00080">
    <property type="entry name" value="SDRFAMILY"/>
</dbReference>
<dbReference type="GO" id="GO:0008206">
    <property type="term" value="P:bile acid metabolic process"/>
    <property type="evidence" value="ECO:0007669"/>
    <property type="project" value="UniProtKB-ARBA"/>
</dbReference>
<comment type="caution">
    <text evidence="3">The sequence shown here is derived from an EMBL/GenBank/DDBJ whole genome shotgun (WGS) entry which is preliminary data.</text>
</comment>
<evidence type="ECO:0000313" key="4">
    <source>
        <dbReference type="Proteomes" id="UP000824116"/>
    </source>
</evidence>
<dbReference type="AlphaFoldDB" id="A0A9D2G783"/>
<keyword evidence="2" id="KW-0560">Oxidoreductase</keyword>
<dbReference type="InterPro" id="IPR020904">
    <property type="entry name" value="Sc_DH/Rdtase_CS"/>
</dbReference>
<dbReference type="GO" id="GO:0016616">
    <property type="term" value="F:oxidoreductase activity, acting on the CH-OH group of donors, NAD or NADP as acceptor"/>
    <property type="evidence" value="ECO:0007669"/>
    <property type="project" value="TreeGrafter"/>
</dbReference>
<dbReference type="SUPFAM" id="SSF51735">
    <property type="entry name" value="NAD(P)-binding Rossmann-fold domains"/>
    <property type="match status" value="1"/>
</dbReference>
<dbReference type="Pfam" id="PF13561">
    <property type="entry name" value="adh_short_C2"/>
    <property type="match status" value="1"/>
</dbReference>
<dbReference type="PANTHER" id="PTHR42760:SF5">
    <property type="entry name" value="2-DEHYDRO-3-DEOXY-D-GLUCONATE 5-DEHYDROGENASE"/>
    <property type="match status" value="1"/>
</dbReference>
<proteinExistence type="inferred from homology"/>
<dbReference type="InterPro" id="IPR002347">
    <property type="entry name" value="SDR_fam"/>
</dbReference>
<organism evidence="3 4">
    <name type="scientific">Candidatus Mediterraneibacter stercoravium</name>
    <dbReference type="NCBI Taxonomy" id="2838685"/>
    <lineage>
        <taxon>Bacteria</taxon>
        <taxon>Bacillati</taxon>
        <taxon>Bacillota</taxon>
        <taxon>Clostridia</taxon>
        <taxon>Lachnospirales</taxon>
        <taxon>Lachnospiraceae</taxon>
        <taxon>Mediterraneibacter</taxon>
    </lineage>
</organism>
<evidence type="ECO:0000313" key="3">
    <source>
        <dbReference type="EMBL" id="HIZ73893.1"/>
    </source>
</evidence>
<reference evidence="3" key="2">
    <citation type="submission" date="2021-04" db="EMBL/GenBank/DDBJ databases">
        <authorList>
            <person name="Gilroy R."/>
        </authorList>
    </citation>
    <scope>NUCLEOTIDE SEQUENCE</scope>
    <source>
        <strain evidence="3">CHK196-3914</strain>
    </source>
</reference>
<dbReference type="EMBL" id="DXAY01000033">
    <property type="protein sequence ID" value="HIZ73893.1"/>
    <property type="molecule type" value="Genomic_DNA"/>
</dbReference>
<dbReference type="PANTHER" id="PTHR42760">
    <property type="entry name" value="SHORT-CHAIN DEHYDROGENASES/REDUCTASES FAMILY MEMBER"/>
    <property type="match status" value="1"/>
</dbReference>
<dbReference type="PRINTS" id="PR00081">
    <property type="entry name" value="GDHRDH"/>
</dbReference>
<name>A0A9D2G783_9FIRM</name>
<evidence type="ECO:0000256" key="1">
    <source>
        <dbReference type="ARBA" id="ARBA00006484"/>
    </source>
</evidence>
<dbReference type="InterPro" id="IPR036291">
    <property type="entry name" value="NAD(P)-bd_dom_sf"/>
</dbReference>
<dbReference type="Gene3D" id="3.40.50.720">
    <property type="entry name" value="NAD(P)-binding Rossmann-like Domain"/>
    <property type="match status" value="1"/>
</dbReference>
<reference evidence="3" key="1">
    <citation type="journal article" date="2021" name="PeerJ">
        <title>Extensive microbial diversity within the chicken gut microbiome revealed by metagenomics and culture.</title>
        <authorList>
            <person name="Gilroy R."/>
            <person name="Ravi A."/>
            <person name="Getino M."/>
            <person name="Pursley I."/>
            <person name="Horton D.L."/>
            <person name="Alikhan N.F."/>
            <person name="Baker D."/>
            <person name="Gharbi K."/>
            <person name="Hall N."/>
            <person name="Watson M."/>
            <person name="Adriaenssens E.M."/>
            <person name="Foster-Nyarko E."/>
            <person name="Jarju S."/>
            <person name="Secka A."/>
            <person name="Antonio M."/>
            <person name="Oren A."/>
            <person name="Chaudhuri R.R."/>
            <person name="La Ragione R."/>
            <person name="Hildebrand F."/>
            <person name="Pallen M.J."/>
        </authorList>
    </citation>
    <scope>NUCLEOTIDE SEQUENCE</scope>
    <source>
        <strain evidence="3">CHK196-3914</strain>
    </source>
</reference>